<dbReference type="EMBL" id="LBNE01000004">
    <property type="protein sequence ID" value="KKO72049.1"/>
    <property type="molecule type" value="Genomic_DNA"/>
</dbReference>
<dbReference type="OrthoDB" id="8138334at2"/>
<keyword evidence="2 7" id="KW-0813">Transport</keyword>
<protein>
    <submittedName>
        <fullName evidence="9">Alkanesulfonate transporter permease subunit</fullName>
    </submittedName>
</protein>
<keyword evidence="6 7" id="KW-0472">Membrane</keyword>
<dbReference type="Gene3D" id="1.10.3720.10">
    <property type="entry name" value="MetI-like"/>
    <property type="match status" value="1"/>
</dbReference>
<feature type="transmembrane region" description="Helical" evidence="7">
    <location>
        <begin position="206"/>
        <end position="222"/>
    </location>
</feature>
<dbReference type="PANTHER" id="PTHR30151:SF38">
    <property type="entry name" value="ALIPHATIC SULFONATES TRANSPORT PERMEASE PROTEIN SSUC-RELATED"/>
    <property type="match status" value="1"/>
</dbReference>
<evidence type="ECO:0000256" key="5">
    <source>
        <dbReference type="ARBA" id="ARBA00022989"/>
    </source>
</evidence>
<evidence type="ECO:0000256" key="7">
    <source>
        <dbReference type="RuleBase" id="RU363032"/>
    </source>
</evidence>
<evidence type="ECO:0000256" key="3">
    <source>
        <dbReference type="ARBA" id="ARBA00022475"/>
    </source>
</evidence>
<dbReference type="AlphaFoldDB" id="A0A171KT32"/>
<keyword evidence="3" id="KW-1003">Cell membrane</keyword>
<sequence>MPWLIPILTIIVWHYASTHGLVSARLFPPPLEVLHTFVRLFMSGELWHHVGVSFARAAAGFTLGTALGLGLGLLTGLSRTGERLLDTTLQMLRNIPSLALVPLAIMWFGIDETTRIFLITFAALFPVYLNTYHGIRSLDSGLIEMARNYGLSGWRLLRYVVLPGAVPSILVGVRYALGVSWIVLIVAETISAKSGVGYMAMTAREFLQTDIVVLSIIIYALLGKSSDWAARLLERRWLKWHPSYQLAEARP</sequence>
<organism evidence="9 10">
    <name type="scientific">Kerstersia gyiorum</name>
    <dbReference type="NCBI Taxonomy" id="206506"/>
    <lineage>
        <taxon>Bacteria</taxon>
        <taxon>Pseudomonadati</taxon>
        <taxon>Pseudomonadota</taxon>
        <taxon>Betaproteobacteria</taxon>
        <taxon>Burkholderiales</taxon>
        <taxon>Alcaligenaceae</taxon>
        <taxon>Kerstersia</taxon>
    </lineage>
</organism>
<gene>
    <name evidence="9" type="primary">ssuC</name>
    <name evidence="9" type="ORF">AAV32_08415</name>
</gene>
<evidence type="ECO:0000259" key="8">
    <source>
        <dbReference type="PROSITE" id="PS50928"/>
    </source>
</evidence>
<feature type="transmembrane region" description="Helical" evidence="7">
    <location>
        <begin position="91"/>
        <end position="110"/>
    </location>
</feature>
<evidence type="ECO:0000256" key="2">
    <source>
        <dbReference type="ARBA" id="ARBA00022448"/>
    </source>
</evidence>
<feature type="transmembrane region" description="Helical" evidence="7">
    <location>
        <begin position="48"/>
        <end position="71"/>
    </location>
</feature>
<reference evidence="9 10" key="1">
    <citation type="submission" date="2015-04" db="EMBL/GenBank/DDBJ databases">
        <title>Genome sequence of Kerstersia gyiorum CG1.</title>
        <authorList>
            <person name="Greninger A.L."/>
            <person name="Kozyreva V."/>
            <person name="Chaturvedi V."/>
        </authorList>
    </citation>
    <scope>NUCLEOTIDE SEQUENCE [LARGE SCALE GENOMIC DNA]</scope>
    <source>
        <strain evidence="9 10">CG1</strain>
    </source>
</reference>
<dbReference type="PROSITE" id="PS50928">
    <property type="entry name" value="ABC_TM1"/>
    <property type="match status" value="1"/>
</dbReference>
<feature type="domain" description="ABC transmembrane type-1" evidence="8">
    <location>
        <begin position="50"/>
        <end position="230"/>
    </location>
</feature>
<keyword evidence="5 7" id="KW-1133">Transmembrane helix</keyword>
<dbReference type="InterPro" id="IPR035906">
    <property type="entry name" value="MetI-like_sf"/>
</dbReference>
<evidence type="ECO:0000313" key="9">
    <source>
        <dbReference type="EMBL" id="KKO72049.1"/>
    </source>
</evidence>
<accession>A0A171KT32</accession>
<name>A0A171KT32_9BURK</name>
<dbReference type="SUPFAM" id="SSF161098">
    <property type="entry name" value="MetI-like"/>
    <property type="match status" value="1"/>
</dbReference>
<dbReference type="Proteomes" id="UP000078084">
    <property type="component" value="Unassembled WGS sequence"/>
</dbReference>
<dbReference type="STRING" id="206506.AAV32_08415"/>
<feature type="transmembrane region" description="Helical" evidence="7">
    <location>
        <begin position="116"/>
        <end position="135"/>
    </location>
</feature>
<keyword evidence="10" id="KW-1185">Reference proteome</keyword>
<comment type="similarity">
    <text evidence="7">Belongs to the binding-protein-dependent transport system permease family.</text>
</comment>
<dbReference type="PATRIC" id="fig|206506.3.peg.1799"/>
<evidence type="ECO:0000313" key="10">
    <source>
        <dbReference type="Proteomes" id="UP000078084"/>
    </source>
</evidence>
<dbReference type="GO" id="GO:0005886">
    <property type="term" value="C:plasma membrane"/>
    <property type="evidence" value="ECO:0007669"/>
    <property type="project" value="UniProtKB-SubCell"/>
</dbReference>
<evidence type="ECO:0000256" key="4">
    <source>
        <dbReference type="ARBA" id="ARBA00022692"/>
    </source>
</evidence>
<evidence type="ECO:0000256" key="1">
    <source>
        <dbReference type="ARBA" id="ARBA00004651"/>
    </source>
</evidence>
<dbReference type="GO" id="GO:0042918">
    <property type="term" value="P:alkanesulfonate transmembrane transport"/>
    <property type="evidence" value="ECO:0007669"/>
    <property type="project" value="UniProtKB-ARBA"/>
</dbReference>
<comment type="subcellular location">
    <subcellularLocation>
        <location evidence="1 7">Cell membrane</location>
        <topology evidence="1 7">Multi-pass membrane protein</topology>
    </subcellularLocation>
</comment>
<dbReference type="Pfam" id="PF00528">
    <property type="entry name" value="BPD_transp_1"/>
    <property type="match status" value="1"/>
</dbReference>
<dbReference type="InterPro" id="IPR000515">
    <property type="entry name" value="MetI-like"/>
</dbReference>
<keyword evidence="4 7" id="KW-0812">Transmembrane</keyword>
<comment type="caution">
    <text evidence="9">The sequence shown here is derived from an EMBL/GenBank/DDBJ whole genome shotgun (WGS) entry which is preliminary data.</text>
</comment>
<feature type="transmembrane region" description="Helical" evidence="7">
    <location>
        <begin position="156"/>
        <end position="186"/>
    </location>
</feature>
<dbReference type="CDD" id="cd06261">
    <property type="entry name" value="TM_PBP2"/>
    <property type="match status" value="1"/>
</dbReference>
<dbReference type="PANTHER" id="PTHR30151">
    <property type="entry name" value="ALKANE SULFONATE ABC TRANSPORTER-RELATED, MEMBRANE SUBUNIT"/>
    <property type="match status" value="1"/>
</dbReference>
<dbReference type="NCBIfam" id="NF008470">
    <property type="entry name" value="PRK11365.1"/>
    <property type="match status" value="1"/>
</dbReference>
<dbReference type="FunFam" id="1.10.3720.10:FF:000003">
    <property type="entry name" value="Aliphatic sulfonate ABC transporter permease"/>
    <property type="match status" value="1"/>
</dbReference>
<evidence type="ECO:0000256" key="6">
    <source>
        <dbReference type="ARBA" id="ARBA00023136"/>
    </source>
</evidence>
<proteinExistence type="inferred from homology"/>